<feature type="compositionally biased region" description="Basic and acidic residues" evidence="1">
    <location>
        <begin position="353"/>
        <end position="362"/>
    </location>
</feature>
<organism evidence="4 5">
    <name type="scientific">Fulvimarina uroteuthidis</name>
    <dbReference type="NCBI Taxonomy" id="3098149"/>
    <lineage>
        <taxon>Bacteria</taxon>
        <taxon>Pseudomonadati</taxon>
        <taxon>Pseudomonadota</taxon>
        <taxon>Alphaproteobacteria</taxon>
        <taxon>Hyphomicrobiales</taxon>
        <taxon>Aurantimonadaceae</taxon>
        <taxon>Fulvimarina</taxon>
    </lineage>
</organism>
<gene>
    <name evidence="4" type="ORF">U0C82_03070</name>
</gene>
<evidence type="ECO:0000256" key="1">
    <source>
        <dbReference type="SAM" id="MobiDB-lite"/>
    </source>
</evidence>
<dbReference type="InterPro" id="IPR005135">
    <property type="entry name" value="Endo/exonuclease/phosphatase"/>
</dbReference>
<proteinExistence type="predicted"/>
<evidence type="ECO:0000313" key="4">
    <source>
        <dbReference type="EMBL" id="MDY8108131.1"/>
    </source>
</evidence>
<dbReference type="EMBL" id="JAXLPB010000001">
    <property type="protein sequence ID" value="MDY8108131.1"/>
    <property type="molecule type" value="Genomic_DNA"/>
</dbReference>
<dbReference type="Gene3D" id="3.60.10.10">
    <property type="entry name" value="Endonuclease/exonuclease/phosphatase"/>
    <property type="match status" value="1"/>
</dbReference>
<keyword evidence="5" id="KW-1185">Reference proteome</keyword>
<dbReference type="GO" id="GO:0004519">
    <property type="term" value="F:endonuclease activity"/>
    <property type="evidence" value="ECO:0007669"/>
    <property type="project" value="UniProtKB-KW"/>
</dbReference>
<keyword evidence="4" id="KW-0255">Endonuclease</keyword>
<keyword evidence="4" id="KW-0540">Nuclease</keyword>
<feature type="region of interest" description="Disordered" evidence="1">
    <location>
        <begin position="324"/>
        <end position="362"/>
    </location>
</feature>
<dbReference type="SUPFAM" id="SSF56219">
    <property type="entry name" value="DNase I-like"/>
    <property type="match status" value="1"/>
</dbReference>
<accession>A0ABU5HYS0</accession>
<feature type="domain" description="Endonuclease/exonuclease/phosphatase" evidence="3">
    <location>
        <begin position="106"/>
        <end position="311"/>
    </location>
</feature>
<evidence type="ECO:0000259" key="3">
    <source>
        <dbReference type="Pfam" id="PF03372"/>
    </source>
</evidence>
<keyword evidence="2" id="KW-1133">Transmembrane helix</keyword>
<feature type="transmembrane region" description="Helical" evidence="2">
    <location>
        <begin position="6"/>
        <end position="26"/>
    </location>
</feature>
<reference evidence="4 5" key="1">
    <citation type="submission" date="2023-12" db="EMBL/GenBank/DDBJ databases">
        <title>Description of Novel Strain Fulvimarina sp. 2208YS6-2-32 isolated from Uroteuthis (Photololigo) edulis.</title>
        <authorList>
            <person name="Park J.-S."/>
        </authorList>
    </citation>
    <scope>NUCLEOTIDE SEQUENCE [LARGE SCALE GENOMIC DNA]</scope>
    <source>
        <strain evidence="4 5">2208YS6-2-32</strain>
    </source>
</reference>
<comment type="caution">
    <text evidence="4">The sequence shown here is derived from an EMBL/GenBank/DDBJ whole genome shotgun (WGS) entry which is preliminary data.</text>
</comment>
<keyword evidence="2" id="KW-0472">Membrane</keyword>
<feature type="transmembrane region" description="Helical" evidence="2">
    <location>
        <begin position="61"/>
        <end position="80"/>
    </location>
</feature>
<name>A0ABU5HYS0_9HYPH</name>
<evidence type="ECO:0000313" key="5">
    <source>
        <dbReference type="Proteomes" id="UP001294412"/>
    </source>
</evidence>
<sequence length="362" mass="41329">MTATIVLTGLAVILGLAAVIPFTRISHGIVRMCEFPRLQMVALALVGLLATPIFITDPAWLYPLLLVYCAVLVIHGYAIGQFTSIRKQQSKLYEGDPHGDNVVSVLSCNVKMSNRDYQRCLDMTRDEDADLALFMETDEGWAEGLQPLKETYPYVVSRPFDNSYGMILYSRLEFVKVDVKYLTMEKVPCFVCDVRLRNGEVIRIYCVHPEPPVPTADSSGRDAELVRVARLAQADDMPSIVFGDLNDVAWSHTTRLFQRLSQLLDPRVGRGFYNTFDARYWVLRWPLDHLFHDHHFSLVKIERCAHIHSDHYPIYFKLALTDKPSANENPEKATSDDREEAEEIENQSEDLDREAIGTDWEK</sequence>
<dbReference type="InterPro" id="IPR036691">
    <property type="entry name" value="Endo/exonu/phosph_ase_sf"/>
</dbReference>
<dbReference type="Proteomes" id="UP001294412">
    <property type="component" value="Unassembled WGS sequence"/>
</dbReference>
<dbReference type="RefSeq" id="WP_322185578.1">
    <property type="nucleotide sequence ID" value="NZ_JAXLPB010000001.1"/>
</dbReference>
<protein>
    <submittedName>
        <fullName evidence="4">Endonuclease/exonuclease/phosphatase family protein</fullName>
    </submittedName>
</protein>
<dbReference type="Pfam" id="PF03372">
    <property type="entry name" value="Exo_endo_phos"/>
    <property type="match status" value="1"/>
</dbReference>
<keyword evidence="2" id="KW-0812">Transmembrane</keyword>
<feature type="compositionally biased region" description="Acidic residues" evidence="1">
    <location>
        <begin position="337"/>
        <end position="352"/>
    </location>
</feature>
<feature type="transmembrane region" description="Helical" evidence="2">
    <location>
        <begin position="38"/>
        <end position="55"/>
    </location>
</feature>
<keyword evidence="4" id="KW-0378">Hydrolase</keyword>
<evidence type="ECO:0000256" key="2">
    <source>
        <dbReference type="SAM" id="Phobius"/>
    </source>
</evidence>